<name>A0A9P9DZ51_9HYPO</name>
<evidence type="ECO:0000313" key="3">
    <source>
        <dbReference type="EMBL" id="KAH7127747.1"/>
    </source>
</evidence>
<gene>
    <name evidence="3" type="ORF">B0J13DRAFT_645744</name>
</gene>
<evidence type="ECO:0008006" key="5">
    <source>
        <dbReference type="Google" id="ProtNLM"/>
    </source>
</evidence>
<evidence type="ECO:0000313" key="4">
    <source>
        <dbReference type="Proteomes" id="UP000717696"/>
    </source>
</evidence>
<comment type="similarity">
    <text evidence="1">Belongs to the short-chain dehydrogenases/reductases (SDR) family.</text>
</comment>
<dbReference type="PANTHER" id="PTHR24320:SF272">
    <property type="entry name" value="NAD(P)-BINDING ROSSMANN-FOLD SUPERFAMILY PROTEIN"/>
    <property type="match status" value="1"/>
</dbReference>
<dbReference type="InterPro" id="IPR002347">
    <property type="entry name" value="SDR_fam"/>
</dbReference>
<dbReference type="GO" id="GO:0016491">
    <property type="term" value="F:oxidoreductase activity"/>
    <property type="evidence" value="ECO:0007669"/>
    <property type="project" value="UniProtKB-KW"/>
</dbReference>
<dbReference type="AlphaFoldDB" id="A0A9P9DZ51"/>
<comment type="caution">
    <text evidence="3">The sequence shown here is derived from an EMBL/GenBank/DDBJ whole genome shotgun (WGS) entry which is preliminary data.</text>
</comment>
<reference evidence="3" key="1">
    <citation type="journal article" date="2021" name="Nat. Commun.">
        <title>Genetic determinants of endophytism in the Arabidopsis root mycobiome.</title>
        <authorList>
            <person name="Mesny F."/>
            <person name="Miyauchi S."/>
            <person name="Thiergart T."/>
            <person name="Pickel B."/>
            <person name="Atanasova L."/>
            <person name="Karlsson M."/>
            <person name="Huettel B."/>
            <person name="Barry K.W."/>
            <person name="Haridas S."/>
            <person name="Chen C."/>
            <person name="Bauer D."/>
            <person name="Andreopoulos W."/>
            <person name="Pangilinan J."/>
            <person name="LaButti K."/>
            <person name="Riley R."/>
            <person name="Lipzen A."/>
            <person name="Clum A."/>
            <person name="Drula E."/>
            <person name="Henrissat B."/>
            <person name="Kohler A."/>
            <person name="Grigoriev I.V."/>
            <person name="Martin F.M."/>
            <person name="Hacquard S."/>
        </authorList>
    </citation>
    <scope>NUCLEOTIDE SEQUENCE</scope>
    <source>
        <strain evidence="3">MPI-CAGE-AT-0021</strain>
    </source>
</reference>
<dbReference type="EMBL" id="JAGMUU010000022">
    <property type="protein sequence ID" value="KAH7127747.1"/>
    <property type="molecule type" value="Genomic_DNA"/>
</dbReference>
<sequence length="242" mass="26134">MYRPVGDLTGKVVFITGANQGIGLEAARALHASGATVFLGVRDLDKGKAAVEDVKSSPDPSNQAPIPFIELSLDSLESARAAVKAFLAQSTKPNILILNVGVMATPEGRTKDGFETQFGVNHLGHFLLFTLLKSALLEASTASFNSRVISVSSVGHRLGGVRFHDFYFDQEGSYQPWLAYGQAKTSNIYLANEIERRYGSDGLHALSLHPGAIVTNLVQYMDESNLRVILEGIDSGPLKNRM</sequence>
<organism evidence="3 4">
    <name type="scientific">Dactylonectria estremocensis</name>
    <dbReference type="NCBI Taxonomy" id="1079267"/>
    <lineage>
        <taxon>Eukaryota</taxon>
        <taxon>Fungi</taxon>
        <taxon>Dikarya</taxon>
        <taxon>Ascomycota</taxon>
        <taxon>Pezizomycotina</taxon>
        <taxon>Sordariomycetes</taxon>
        <taxon>Hypocreomycetidae</taxon>
        <taxon>Hypocreales</taxon>
        <taxon>Nectriaceae</taxon>
        <taxon>Dactylonectria</taxon>
    </lineage>
</organism>
<dbReference type="SUPFAM" id="SSF51735">
    <property type="entry name" value="NAD(P)-binding Rossmann-fold domains"/>
    <property type="match status" value="1"/>
</dbReference>
<accession>A0A9P9DZ51</accession>
<dbReference type="Proteomes" id="UP000717696">
    <property type="component" value="Unassembled WGS sequence"/>
</dbReference>
<keyword evidence="2" id="KW-0560">Oxidoreductase</keyword>
<protein>
    <recommendedName>
        <fullName evidence="5">Short-chain dehydrogenase</fullName>
    </recommendedName>
</protein>
<dbReference type="Pfam" id="PF00106">
    <property type="entry name" value="adh_short"/>
    <property type="match status" value="1"/>
</dbReference>
<keyword evidence="4" id="KW-1185">Reference proteome</keyword>
<proteinExistence type="inferred from homology"/>
<dbReference type="Gene3D" id="3.40.50.720">
    <property type="entry name" value="NAD(P)-binding Rossmann-like Domain"/>
    <property type="match status" value="1"/>
</dbReference>
<dbReference type="PANTHER" id="PTHR24320">
    <property type="entry name" value="RETINOL DEHYDROGENASE"/>
    <property type="match status" value="1"/>
</dbReference>
<dbReference type="InterPro" id="IPR036291">
    <property type="entry name" value="NAD(P)-bd_dom_sf"/>
</dbReference>
<dbReference type="OrthoDB" id="191139at2759"/>
<dbReference type="PRINTS" id="PR00081">
    <property type="entry name" value="GDHRDH"/>
</dbReference>
<evidence type="ECO:0000256" key="1">
    <source>
        <dbReference type="ARBA" id="ARBA00006484"/>
    </source>
</evidence>
<evidence type="ECO:0000256" key="2">
    <source>
        <dbReference type="ARBA" id="ARBA00023002"/>
    </source>
</evidence>